<dbReference type="InterPro" id="IPR052922">
    <property type="entry name" value="Cytidylate_Kinase-2"/>
</dbReference>
<protein>
    <recommendedName>
        <fullName evidence="3">DNA topology modulation protein FlaR</fullName>
    </recommendedName>
</protein>
<comment type="caution">
    <text evidence="1">The sequence shown here is derived from an EMBL/GenBank/DDBJ whole genome shotgun (WGS) entry which is preliminary data.</text>
</comment>
<dbReference type="Proteomes" id="UP001478817">
    <property type="component" value="Unassembled WGS sequence"/>
</dbReference>
<dbReference type="PANTHER" id="PTHR37816:SF3">
    <property type="entry name" value="MODULATES DNA TOPOLOGY"/>
    <property type="match status" value="1"/>
</dbReference>
<reference evidence="1 2" key="1">
    <citation type="submission" date="2024-04" db="EMBL/GenBank/DDBJ databases">
        <title>Human intestinal bacterial collection.</title>
        <authorList>
            <person name="Pauvert C."/>
            <person name="Hitch T.C.A."/>
            <person name="Clavel T."/>
        </authorList>
    </citation>
    <scope>NUCLEOTIDE SEQUENCE [LARGE SCALE GENOMIC DNA]</scope>
    <source>
        <strain evidence="1 2">CLA-AA-H197</strain>
    </source>
</reference>
<proteinExistence type="predicted"/>
<dbReference type="EMBL" id="JBBNGS010000002">
    <property type="protein sequence ID" value="MEQ2636938.1"/>
    <property type="molecule type" value="Genomic_DNA"/>
</dbReference>
<sequence>MIDGNYNALSYERRCEEADVIIQMLFGRLDCLSRCLRRYRINRGHNRPDMTKGCDEKIDWEFIRWILWDGRTRQRRDLYRNTRSQFHEKVIVIRDQRQLDCYLRGSCPFPS</sequence>
<gene>
    <name evidence="1" type="ORF">AAAT05_01025</name>
</gene>
<dbReference type="RefSeq" id="WP_349181284.1">
    <property type="nucleotide sequence ID" value="NZ_JBBNGS010000002.1"/>
</dbReference>
<evidence type="ECO:0000313" key="1">
    <source>
        <dbReference type="EMBL" id="MEQ2636938.1"/>
    </source>
</evidence>
<dbReference type="PANTHER" id="PTHR37816">
    <property type="entry name" value="YALI0E33011P"/>
    <property type="match status" value="1"/>
</dbReference>
<evidence type="ECO:0000313" key="2">
    <source>
        <dbReference type="Proteomes" id="UP001478817"/>
    </source>
</evidence>
<evidence type="ECO:0008006" key="3">
    <source>
        <dbReference type="Google" id="ProtNLM"/>
    </source>
</evidence>
<accession>A0ABV1IDH2</accession>
<name>A0ABV1IDH2_9ACTN</name>
<keyword evidence="2" id="KW-1185">Reference proteome</keyword>
<organism evidence="1 2">
    <name type="scientific">Paratractidigestivibacter faecalis</name>
    <dbReference type="NCBI Taxonomy" id="2292441"/>
    <lineage>
        <taxon>Bacteria</taxon>
        <taxon>Bacillati</taxon>
        <taxon>Actinomycetota</taxon>
        <taxon>Coriobacteriia</taxon>
        <taxon>Coriobacteriales</taxon>
        <taxon>Atopobiaceae</taxon>
        <taxon>Paratractidigestivibacter</taxon>
    </lineage>
</organism>